<dbReference type="EMBL" id="APMY01000028">
    <property type="protein sequence ID" value="EOM77714.1"/>
    <property type="molecule type" value="Genomic_DNA"/>
</dbReference>
<organism evidence="2 3">
    <name type="scientific">Rhodococcus rhodnii LMG 5362</name>
    <dbReference type="NCBI Taxonomy" id="1273125"/>
    <lineage>
        <taxon>Bacteria</taxon>
        <taxon>Bacillati</taxon>
        <taxon>Actinomycetota</taxon>
        <taxon>Actinomycetes</taxon>
        <taxon>Mycobacteriales</taxon>
        <taxon>Nocardiaceae</taxon>
        <taxon>Rhodococcus</taxon>
    </lineage>
</organism>
<name>R7WU66_9NOCA</name>
<dbReference type="Proteomes" id="UP000013525">
    <property type="component" value="Unassembled WGS sequence"/>
</dbReference>
<gene>
    <name evidence="2" type="ORF">Rrhod_0957</name>
</gene>
<accession>R7WU66</accession>
<evidence type="ECO:0000256" key="1">
    <source>
        <dbReference type="SAM" id="MobiDB-lite"/>
    </source>
</evidence>
<evidence type="ECO:0000313" key="2">
    <source>
        <dbReference type="EMBL" id="EOM77714.1"/>
    </source>
</evidence>
<keyword evidence="3" id="KW-1185">Reference proteome</keyword>
<sequence length="30" mass="3162">MAWGSQPLSHVGTHVPVKRGGRLASGSDWS</sequence>
<feature type="region of interest" description="Disordered" evidence="1">
    <location>
        <begin position="1"/>
        <end position="30"/>
    </location>
</feature>
<comment type="caution">
    <text evidence="2">The sequence shown here is derived from an EMBL/GenBank/DDBJ whole genome shotgun (WGS) entry which is preliminary data.</text>
</comment>
<protein>
    <submittedName>
        <fullName evidence="2">Uncharacterized protein</fullName>
    </submittedName>
</protein>
<evidence type="ECO:0000313" key="3">
    <source>
        <dbReference type="Proteomes" id="UP000013525"/>
    </source>
</evidence>
<proteinExistence type="predicted"/>
<reference evidence="2 3" key="1">
    <citation type="journal article" date="2013" name="Genome Announc.">
        <title>Draft Genome Sequence of Rhodococcus rhodnii Strain LMG5362, a Symbiont of Rhodnius prolixus (Hemiptera, Reduviidae, Triatominae), the Principle Vector of Trypanosoma cruzi.</title>
        <authorList>
            <person name="Pachebat J.A."/>
            <person name="van Keulen G."/>
            <person name="Whitten M.M."/>
            <person name="Girdwood S."/>
            <person name="Del Sol R."/>
            <person name="Dyson P.J."/>
            <person name="Facey P.D."/>
        </authorList>
    </citation>
    <scope>NUCLEOTIDE SEQUENCE [LARGE SCALE GENOMIC DNA]</scope>
    <source>
        <strain evidence="2 3">LMG 5362</strain>
    </source>
</reference>
<dbReference type="AlphaFoldDB" id="R7WU66"/>